<dbReference type="RefSeq" id="WP_174496363.1">
    <property type="nucleotide sequence ID" value="NZ_CADDWK010000007.1"/>
</dbReference>
<comment type="caution">
    <text evidence="3">The sequence shown here is derived from an EMBL/GenBank/DDBJ whole genome shotgun (WGS) entry which is preliminary data.</text>
</comment>
<keyword evidence="3" id="KW-0238">DNA-binding</keyword>
<keyword evidence="2" id="KW-0812">Transmembrane</keyword>
<dbReference type="AlphaFoldDB" id="A0A841Q2W7"/>
<sequence>MMNVQELIKQNNEKREQLTEENEMYYTDIVVYIRSHLTLSEQKTEELLIELLDHLFYAQLQGKSAKEVFGNDPKGYCDELIKHLPKESKKNAIIFTGFIFLQLLGWMAIGRGSVDIIFGLFMEIDNSFYLGSSLLITAFTITMLFATLLLFFFWIRSSIYKKTSKPKNFLIGFLIALVMTGSLVLMSFIPTFGYAITINGYIFLIVGIILIVLSKWMERINKKVY</sequence>
<reference evidence="3 4" key="1">
    <citation type="submission" date="2020-08" db="EMBL/GenBank/DDBJ databases">
        <title>Genomic Encyclopedia of Type Strains, Phase IV (KMG-IV): sequencing the most valuable type-strain genomes for metagenomic binning, comparative biology and taxonomic classification.</title>
        <authorList>
            <person name="Goeker M."/>
        </authorList>
    </citation>
    <scope>NUCLEOTIDE SEQUENCE [LARGE SCALE GENOMIC DNA]</scope>
    <source>
        <strain evidence="3 4">DSM 19612</strain>
    </source>
</reference>
<dbReference type="SUPFAM" id="SSF158560">
    <property type="entry name" value="BH3980-like"/>
    <property type="match status" value="1"/>
</dbReference>
<accession>A0A841Q2W7</accession>
<evidence type="ECO:0000313" key="4">
    <source>
        <dbReference type="Proteomes" id="UP000581688"/>
    </source>
</evidence>
<dbReference type="Gene3D" id="1.10.1900.10">
    <property type="entry name" value="c-terminal domain of poly(a) binding protein"/>
    <property type="match status" value="1"/>
</dbReference>
<dbReference type="PANTHER" id="PTHR41307">
    <property type="entry name" value="MEMBRANE PROTEIN-RELATED"/>
    <property type="match status" value="1"/>
</dbReference>
<keyword evidence="2" id="KW-1133">Transmembrane helix</keyword>
<dbReference type="Proteomes" id="UP000581688">
    <property type="component" value="Unassembled WGS sequence"/>
</dbReference>
<name>A0A841Q2W7_9BACI</name>
<feature type="transmembrane region" description="Helical" evidence="2">
    <location>
        <begin position="167"/>
        <end position="186"/>
    </location>
</feature>
<gene>
    <name evidence="3" type="ORF">HNQ94_000169</name>
</gene>
<keyword evidence="1" id="KW-0175">Coiled coil</keyword>
<dbReference type="Pfam" id="PF06570">
    <property type="entry name" value="DUF1129"/>
    <property type="match status" value="1"/>
</dbReference>
<protein>
    <submittedName>
        <fullName evidence="3">DNA-binding ferritin-like protein (Dps family)</fullName>
    </submittedName>
</protein>
<proteinExistence type="predicted"/>
<feature type="coiled-coil region" evidence="1">
    <location>
        <begin position="1"/>
        <end position="28"/>
    </location>
</feature>
<dbReference type="InterPro" id="IPR009214">
    <property type="entry name" value="DUF1129"/>
</dbReference>
<evidence type="ECO:0000256" key="2">
    <source>
        <dbReference type="SAM" id="Phobius"/>
    </source>
</evidence>
<dbReference type="GO" id="GO:0003677">
    <property type="term" value="F:DNA binding"/>
    <property type="evidence" value="ECO:0007669"/>
    <property type="project" value="UniProtKB-KW"/>
</dbReference>
<dbReference type="PANTHER" id="PTHR41307:SF1">
    <property type="entry name" value="MEMBRANE PROTEIN"/>
    <property type="match status" value="1"/>
</dbReference>
<evidence type="ECO:0000256" key="1">
    <source>
        <dbReference type="SAM" id="Coils"/>
    </source>
</evidence>
<organism evidence="3 4">
    <name type="scientific">Salirhabdus euzebyi</name>
    <dbReference type="NCBI Taxonomy" id="394506"/>
    <lineage>
        <taxon>Bacteria</taxon>
        <taxon>Bacillati</taxon>
        <taxon>Bacillota</taxon>
        <taxon>Bacilli</taxon>
        <taxon>Bacillales</taxon>
        <taxon>Bacillaceae</taxon>
        <taxon>Salirhabdus</taxon>
    </lineage>
</organism>
<keyword evidence="4" id="KW-1185">Reference proteome</keyword>
<feature type="transmembrane region" description="Helical" evidence="2">
    <location>
        <begin position="92"/>
        <end position="109"/>
    </location>
</feature>
<feature type="transmembrane region" description="Helical" evidence="2">
    <location>
        <begin position="129"/>
        <end position="155"/>
    </location>
</feature>
<dbReference type="EMBL" id="JACHGH010000001">
    <property type="protein sequence ID" value="MBB6451748.1"/>
    <property type="molecule type" value="Genomic_DNA"/>
</dbReference>
<keyword evidence="2" id="KW-0472">Membrane</keyword>
<feature type="transmembrane region" description="Helical" evidence="2">
    <location>
        <begin position="192"/>
        <end position="213"/>
    </location>
</feature>
<evidence type="ECO:0000313" key="3">
    <source>
        <dbReference type="EMBL" id="MBB6451748.1"/>
    </source>
</evidence>